<dbReference type="EMBL" id="FNOY01000006">
    <property type="protein sequence ID" value="SDX69488.1"/>
    <property type="molecule type" value="Genomic_DNA"/>
</dbReference>
<reference evidence="3 4" key="1">
    <citation type="submission" date="2016-10" db="EMBL/GenBank/DDBJ databases">
        <authorList>
            <person name="de Groot N.N."/>
        </authorList>
    </citation>
    <scope>NUCLEOTIDE SEQUENCE [LARGE SCALE GENOMIC DNA]</scope>
    <source>
        <strain evidence="3 4">Nm1</strain>
    </source>
</reference>
<dbReference type="PANTHER" id="PTHR46268:SF6">
    <property type="entry name" value="UNIVERSAL STRESS PROTEIN UP12"/>
    <property type="match status" value="1"/>
</dbReference>
<evidence type="ECO:0000259" key="2">
    <source>
        <dbReference type="Pfam" id="PF00582"/>
    </source>
</evidence>
<dbReference type="CDD" id="cd00293">
    <property type="entry name" value="USP-like"/>
    <property type="match status" value="1"/>
</dbReference>
<proteinExistence type="inferred from homology"/>
<dbReference type="STRING" id="44576.SAMN05421881_100612"/>
<organism evidence="3 4">
    <name type="scientific">Nitrosomonas halophila</name>
    <dbReference type="NCBI Taxonomy" id="44576"/>
    <lineage>
        <taxon>Bacteria</taxon>
        <taxon>Pseudomonadati</taxon>
        <taxon>Pseudomonadota</taxon>
        <taxon>Betaproteobacteria</taxon>
        <taxon>Nitrosomonadales</taxon>
        <taxon>Nitrosomonadaceae</taxon>
        <taxon>Nitrosomonas</taxon>
    </lineage>
</organism>
<dbReference type="SUPFAM" id="SSF52402">
    <property type="entry name" value="Adenine nucleotide alpha hydrolases-like"/>
    <property type="match status" value="1"/>
</dbReference>
<gene>
    <name evidence="3" type="ORF">SAMN05421881_100612</name>
</gene>
<protein>
    <submittedName>
        <fullName evidence="3">Nucleotide-binding universal stress protein, UspA family</fullName>
    </submittedName>
</protein>
<dbReference type="InterPro" id="IPR006016">
    <property type="entry name" value="UspA"/>
</dbReference>
<evidence type="ECO:0000256" key="1">
    <source>
        <dbReference type="ARBA" id="ARBA00008791"/>
    </source>
</evidence>
<sequence length="141" mass="15546">MLKMLLPVDGSEASGRAVEQFMERLDWYKEKPEIHLLNVRVPLHGDIAMFINKEEIGNYYQEEGLKDLGQARALLDQADVAYQHHIVVGEPVTMIVQFAAEIACDQIVIGPRGLGAIKGLLLGSVASKLIQLATTPVLLLK</sequence>
<dbReference type="PANTHER" id="PTHR46268">
    <property type="entry name" value="STRESS RESPONSE PROTEIN NHAX"/>
    <property type="match status" value="1"/>
</dbReference>
<evidence type="ECO:0000313" key="3">
    <source>
        <dbReference type="EMBL" id="SDX69488.1"/>
    </source>
</evidence>
<dbReference type="InterPro" id="IPR014729">
    <property type="entry name" value="Rossmann-like_a/b/a_fold"/>
</dbReference>
<dbReference type="Pfam" id="PF00582">
    <property type="entry name" value="Usp"/>
    <property type="match status" value="1"/>
</dbReference>
<dbReference type="PRINTS" id="PR01438">
    <property type="entry name" value="UNVRSLSTRESS"/>
</dbReference>
<dbReference type="AlphaFoldDB" id="A0A1H3DTQ0"/>
<keyword evidence="4" id="KW-1185">Reference proteome</keyword>
<dbReference type="RefSeq" id="WP_090411774.1">
    <property type="nucleotide sequence ID" value="NZ_FNOY01000006.1"/>
</dbReference>
<accession>A0A1H3DTQ0</accession>
<feature type="domain" description="UspA" evidence="2">
    <location>
        <begin position="3"/>
        <end position="141"/>
    </location>
</feature>
<dbReference type="InterPro" id="IPR006015">
    <property type="entry name" value="Universal_stress_UspA"/>
</dbReference>
<dbReference type="Proteomes" id="UP000198640">
    <property type="component" value="Unassembled WGS sequence"/>
</dbReference>
<name>A0A1H3DTQ0_9PROT</name>
<dbReference type="Gene3D" id="3.40.50.620">
    <property type="entry name" value="HUPs"/>
    <property type="match status" value="1"/>
</dbReference>
<evidence type="ECO:0000313" key="4">
    <source>
        <dbReference type="Proteomes" id="UP000198640"/>
    </source>
</evidence>
<dbReference type="OrthoDB" id="5295044at2"/>
<comment type="similarity">
    <text evidence="1">Belongs to the universal stress protein A family.</text>
</comment>